<dbReference type="PANTHER" id="PTHR20982:SF3">
    <property type="entry name" value="MITOCHONDRIAL RIBOSOME RECYCLING FACTOR PSEUDO 1"/>
    <property type="match status" value="1"/>
</dbReference>
<gene>
    <name evidence="5" type="primary">frr</name>
    <name evidence="8" type="ORF">ENP94_07750</name>
    <name evidence="9" type="ORF">ENS16_03395</name>
</gene>
<evidence type="ECO:0000256" key="3">
    <source>
        <dbReference type="ARBA" id="ARBA00022490"/>
    </source>
</evidence>
<sequence length="185" mass="21225">MLEKLYSECRNKMARAVEVLAAEFARIRTARANPAILDGVRVEYYGTPTPLRQVANISAPEPRQLVVQPWDRTLLPEIEKAILKAELGLTPKVEANLVRIPIPPLTEERRRELAKLCSKLTEDARVAVRNVRRDFIEEIKKLEKEKKISEDDAKGAQKKIQEITDEFIKKLDDLLAKKQGEIMER</sequence>
<evidence type="ECO:0000256" key="5">
    <source>
        <dbReference type="HAMAP-Rule" id="MF_00040"/>
    </source>
</evidence>
<dbReference type="EMBL" id="DSLG01000008">
    <property type="protein sequence ID" value="HEA87879.1"/>
    <property type="molecule type" value="Genomic_DNA"/>
</dbReference>
<dbReference type="HAMAP" id="MF_00040">
    <property type="entry name" value="RRF"/>
    <property type="match status" value="1"/>
</dbReference>
<dbReference type="InterPro" id="IPR002661">
    <property type="entry name" value="Ribosome_recyc_fac"/>
</dbReference>
<dbReference type="AlphaFoldDB" id="A0A7C1NAX1"/>
<feature type="coiled-coil region" evidence="6">
    <location>
        <begin position="125"/>
        <end position="166"/>
    </location>
</feature>
<comment type="subcellular location">
    <subcellularLocation>
        <location evidence="1 5">Cytoplasm</location>
    </subcellularLocation>
</comment>
<dbReference type="FunFam" id="3.30.1360.40:FF:000001">
    <property type="entry name" value="Ribosome-recycling factor"/>
    <property type="match status" value="1"/>
</dbReference>
<evidence type="ECO:0000256" key="1">
    <source>
        <dbReference type="ARBA" id="ARBA00004496"/>
    </source>
</evidence>
<keyword evidence="3 5" id="KW-0963">Cytoplasm</keyword>
<comment type="caution">
    <text evidence="8">The sequence shown here is derived from an EMBL/GenBank/DDBJ whole genome shotgun (WGS) entry which is preliminary data.</text>
</comment>
<dbReference type="Pfam" id="PF01765">
    <property type="entry name" value="RRF"/>
    <property type="match status" value="1"/>
</dbReference>
<dbReference type="GO" id="GO:0043023">
    <property type="term" value="F:ribosomal large subunit binding"/>
    <property type="evidence" value="ECO:0007669"/>
    <property type="project" value="TreeGrafter"/>
</dbReference>
<dbReference type="GO" id="GO:0005737">
    <property type="term" value="C:cytoplasm"/>
    <property type="evidence" value="ECO:0007669"/>
    <property type="project" value="UniProtKB-SubCell"/>
</dbReference>
<organism evidence="8">
    <name type="scientific">candidate division WOR-3 bacterium</name>
    <dbReference type="NCBI Taxonomy" id="2052148"/>
    <lineage>
        <taxon>Bacteria</taxon>
        <taxon>Bacteria division WOR-3</taxon>
    </lineage>
</organism>
<evidence type="ECO:0000313" key="8">
    <source>
        <dbReference type="EMBL" id="HEA87879.1"/>
    </source>
</evidence>
<keyword evidence="6" id="KW-0175">Coiled coil</keyword>
<dbReference type="CDD" id="cd00520">
    <property type="entry name" value="RRF"/>
    <property type="match status" value="1"/>
</dbReference>
<dbReference type="EMBL" id="DSTU01000004">
    <property type="protein sequence ID" value="HFJ53717.1"/>
    <property type="molecule type" value="Genomic_DNA"/>
</dbReference>
<comment type="function">
    <text evidence="5">Responsible for the release of ribosomes from messenger RNA at the termination of protein biosynthesis. May increase the efficiency of translation by recycling ribosomes from one round of translation to another.</text>
</comment>
<evidence type="ECO:0000259" key="7">
    <source>
        <dbReference type="Pfam" id="PF01765"/>
    </source>
</evidence>
<dbReference type="SUPFAM" id="SSF55194">
    <property type="entry name" value="Ribosome recycling factor, RRF"/>
    <property type="match status" value="1"/>
</dbReference>
<proteinExistence type="inferred from homology"/>
<evidence type="ECO:0000313" key="9">
    <source>
        <dbReference type="EMBL" id="HFJ53717.1"/>
    </source>
</evidence>
<dbReference type="GO" id="GO:0006415">
    <property type="term" value="P:translational termination"/>
    <property type="evidence" value="ECO:0007669"/>
    <property type="project" value="UniProtKB-UniRule"/>
</dbReference>
<protein>
    <recommendedName>
        <fullName evidence="5">Ribosome-recycling factor</fullName>
        <shortName evidence="5">RRF</shortName>
    </recommendedName>
    <alternativeName>
        <fullName evidence="5">Ribosome-releasing factor</fullName>
    </alternativeName>
</protein>
<evidence type="ECO:0000256" key="6">
    <source>
        <dbReference type="SAM" id="Coils"/>
    </source>
</evidence>
<evidence type="ECO:0000256" key="4">
    <source>
        <dbReference type="ARBA" id="ARBA00022917"/>
    </source>
</evidence>
<dbReference type="InterPro" id="IPR023584">
    <property type="entry name" value="Ribosome_recyc_fac_dom"/>
</dbReference>
<dbReference type="NCBIfam" id="TIGR00496">
    <property type="entry name" value="frr"/>
    <property type="match status" value="1"/>
</dbReference>
<feature type="domain" description="Ribosome recycling factor" evidence="7">
    <location>
        <begin position="21"/>
        <end position="183"/>
    </location>
</feature>
<dbReference type="InterPro" id="IPR036191">
    <property type="entry name" value="RRF_sf"/>
</dbReference>
<dbReference type="Gene3D" id="3.30.1360.40">
    <property type="match status" value="1"/>
</dbReference>
<accession>A0A7C1NAX1</accession>
<keyword evidence="4 5" id="KW-0648">Protein biosynthesis</keyword>
<comment type="similarity">
    <text evidence="2 5">Belongs to the RRF family.</text>
</comment>
<dbReference type="PANTHER" id="PTHR20982">
    <property type="entry name" value="RIBOSOME RECYCLING FACTOR"/>
    <property type="match status" value="1"/>
</dbReference>
<reference evidence="8" key="1">
    <citation type="journal article" date="2020" name="mSystems">
        <title>Genome- and Community-Level Interaction Insights into Carbon Utilization and Element Cycling Functions of Hydrothermarchaeota in Hydrothermal Sediment.</title>
        <authorList>
            <person name="Zhou Z."/>
            <person name="Liu Y."/>
            <person name="Xu W."/>
            <person name="Pan J."/>
            <person name="Luo Z.H."/>
            <person name="Li M."/>
        </authorList>
    </citation>
    <scope>NUCLEOTIDE SEQUENCE [LARGE SCALE GENOMIC DNA]</scope>
    <source>
        <strain evidence="8">SpSt-265</strain>
        <strain evidence="9">SpSt-465</strain>
    </source>
</reference>
<dbReference type="FunFam" id="1.10.132.20:FF:000001">
    <property type="entry name" value="Ribosome-recycling factor"/>
    <property type="match status" value="1"/>
</dbReference>
<dbReference type="Gene3D" id="1.10.132.20">
    <property type="entry name" value="Ribosome-recycling factor"/>
    <property type="match status" value="1"/>
</dbReference>
<evidence type="ECO:0000256" key="2">
    <source>
        <dbReference type="ARBA" id="ARBA00005912"/>
    </source>
</evidence>
<name>A0A7C1NAX1_UNCW3</name>